<accession>A0A6J5YKY8</accession>
<proteinExistence type="predicted"/>
<dbReference type="EMBL" id="CAESAL010000002">
    <property type="protein sequence ID" value="CAB4330426.1"/>
    <property type="molecule type" value="Genomic_DNA"/>
</dbReference>
<protein>
    <submittedName>
        <fullName evidence="1">Unannotated protein</fullName>
    </submittedName>
</protein>
<name>A0A6J5YKY8_9ZZZZ</name>
<organism evidence="1">
    <name type="scientific">freshwater metagenome</name>
    <dbReference type="NCBI Taxonomy" id="449393"/>
    <lineage>
        <taxon>unclassified sequences</taxon>
        <taxon>metagenomes</taxon>
        <taxon>ecological metagenomes</taxon>
    </lineage>
</organism>
<gene>
    <name evidence="1" type="ORF">UFOPK3331_00128</name>
</gene>
<dbReference type="AlphaFoldDB" id="A0A6J5YKY8"/>
<reference evidence="1" key="1">
    <citation type="submission" date="2020-05" db="EMBL/GenBank/DDBJ databases">
        <authorList>
            <person name="Chiriac C."/>
            <person name="Salcher M."/>
            <person name="Ghai R."/>
            <person name="Kavagutti S V."/>
        </authorList>
    </citation>
    <scope>NUCLEOTIDE SEQUENCE</scope>
</reference>
<sequence>MGGGEFLPRVLLGGLERKADALAVKIDFEDLHVDFVAHLHDGTGMVNMLPRQLGNVDEAVHAAEVDECTKVHD</sequence>
<evidence type="ECO:0000313" key="1">
    <source>
        <dbReference type="EMBL" id="CAB4330426.1"/>
    </source>
</evidence>